<dbReference type="AlphaFoldDB" id="A0A563E0W7"/>
<dbReference type="OrthoDB" id="9792003at2"/>
<dbReference type="InterPro" id="IPR020904">
    <property type="entry name" value="Sc_DH/Rdtase_CS"/>
</dbReference>
<comment type="caution">
    <text evidence="4">The sequence shown here is derived from an EMBL/GenBank/DDBJ whole genome shotgun (WGS) entry which is preliminary data.</text>
</comment>
<dbReference type="PROSITE" id="PS00061">
    <property type="entry name" value="ADH_SHORT"/>
    <property type="match status" value="1"/>
</dbReference>
<dbReference type="Gene3D" id="3.40.50.720">
    <property type="entry name" value="NAD(P)-binding Rossmann-like Domain"/>
    <property type="match status" value="1"/>
</dbReference>
<organism evidence="4 5">
    <name type="scientific">Leekyejoonella antrihumi</name>
    <dbReference type="NCBI Taxonomy" id="1660198"/>
    <lineage>
        <taxon>Bacteria</taxon>
        <taxon>Bacillati</taxon>
        <taxon>Actinomycetota</taxon>
        <taxon>Actinomycetes</taxon>
        <taxon>Micrococcales</taxon>
        <taxon>Dermacoccaceae</taxon>
        <taxon>Leekyejoonella</taxon>
    </lineage>
</organism>
<dbReference type="GO" id="GO:0016491">
    <property type="term" value="F:oxidoreductase activity"/>
    <property type="evidence" value="ECO:0007669"/>
    <property type="project" value="UniProtKB-KW"/>
</dbReference>
<dbReference type="Pfam" id="PF00106">
    <property type="entry name" value="adh_short"/>
    <property type="match status" value="1"/>
</dbReference>
<dbReference type="Proteomes" id="UP000320244">
    <property type="component" value="Unassembled WGS sequence"/>
</dbReference>
<evidence type="ECO:0000256" key="2">
    <source>
        <dbReference type="ARBA" id="ARBA00023002"/>
    </source>
</evidence>
<proteinExistence type="inferred from homology"/>
<protein>
    <submittedName>
        <fullName evidence="4">SDR family oxidoreductase</fullName>
    </submittedName>
</protein>
<name>A0A563E0W7_9MICO</name>
<accession>A0A563E0W7</accession>
<dbReference type="PRINTS" id="PR00080">
    <property type="entry name" value="SDRFAMILY"/>
</dbReference>
<dbReference type="InterPro" id="IPR036291">
    <property type="entry name" value="NAD(P)-bd_dom_sf"/>
</dbReference>
<dbReference type="CDD" id="cd05374">
    <property type="entry name" value="17beta-HSD-like_SDR_c"/>
    <property type="match status" value="1"/>
</dbReference>
<evidence type="ECO:0000256" key="3">
    <source>
        <dbReference type="RuleBase" id="RU000363"/>
    </source>
</evidence>
<reference evidence="4 5" key="1">
    <citation type="submission" date="2019-05" db="EMBL/GenBank/DDBJ databases">
        <authorList>
            <person name="Lee S.D."/>
        </authorList>
    </citation>
    <scope>NUCLEOTIDE SEQUENCE [LARGE SCALE GENOMIC DNA]</scope>
    <source>
        <strain evidence="4 5">C5-26</strain>
    </source>
</reference>
<evidence type="ECO:0000256" key="1">
    <source>
        <dbReference type="ARBA" id="ARBA00006484"/>
    </source>
</evidence>
<dbReference type="RefSeq" id="WP_146316783.1">
    <property type="nucleotide sequence ID" value="NZ_VCQV01000013.1"/>
</dbReference>
<keyword evidence="5" id="KW-1185">Reference proteome</keyword>
<dbReference type="EMBL" id="VCQV01000013">
    <property type="protein sequence ID" value="TWP36188.1"/>
    <property type="molecule type" value="Genomic_DNA"/>
</dbReference>
<comment type="similarity">
    <text evidence="1 3">Belongs to the short-chain dehydrogenases/reductases (SDR) family.</text>
</comment>
<sequence length="301" mass="32146">MTKTVFLTGSSSGFGKAAVAQFHAAGWHVVATMLESSVEVFHDTWDKQTDRLLVLPLDVTDPEATEASLDTAAAHFGGIDTIVNIAGFGMFHPFETTTAKDVRLLFDTNCFGPMTLIRQAIPHLRARGGGSIVNLTAGSAVVPEPLMAAYNASKAALDNLSEAIRYELAPQGISVRVIEPGFVPTTGFVQRIQETAAGRAIPEVYLDYVGQRLASFGMATGRALASADDVAQVILEAATDHSGQLRYLVGDDQIERMRMRHSTSEPEYDAWAWANFGPRSNDTALDAAAERATGSSPTTAA</sequence>
<dbReference type="InterPro" id="IPR051911">
    <property type="entry name" value="SDR_oxidoreductase"/>
</dbReference>
<keyword evidence="2" id="KW-0560">Oxidoreductase</keyword>
<dbReference type="PANTHER" id="PTHR43976:SF16">
    <property type="entry name" value="SHORT-CHAIN DEHYDROGENASE_REDUCTASE FAMILY PROTEIN"/>
    <property type="match status" value="1"/>
</dbReference>
<gene>
    <name evidence="4" type="ORF">FGL98_10840</name>
</gene>
<reference evidence="4 5" key="2">
    <citation type="submission" date="2019-08" db="EMBL/GenBank/DDBJ databases">
        <title>Jejuicoccus antrihumi gen. nov., sp. nov., a new member of the family Dermacoccaceae isolated from a cave.</title>
        <authorList>
            <person name="Schumann P."/>
            <person name="Kim I.S."/>
        </authorList>
    </citation>
    <scope>NUCLEOTIDE SEQUENCE [LARGE SCALE GENOMIC DNA]</scope>
    <source>
        <strain evidence="4 5">C5-26</strain>
    </source>
</reference>
<evidence type="ECO:0000313" key="5">
    <source>
        <dbReference type="Proteomes" id="UP000320244"/>
    </source>
</evidence>
<evidence type="ECO:0000313" key="4">
    <source>
        <dbReference type="EMBL" id="TWP36188.1"/>
    </source>
</evidence>
<dbReference type="InterPro" id="IPR002347">
    <property type="entry name" value="SDR_fam"/>
</dbReference>
<dbReference type="SUPFAM" id="SSF51735">
    <property type="entry name" value="NAD(P)-binding Rossmann-fold domains"/>
    <property type="match status" value="1"/>
</dbReference>
<dbReference type="PANTHER" id="PTHR43976">
    <property type="entry name" value="SHORT CHAIN DEHYDROGENASE"/>
    <property type="match status" value="1"/>
</dbReference>
<dbReference type="PRINTS" id="PR00081">
    <property type="entry name" value="GDHRDH"/>
</dbReference>